<evidence type="ECO:0000313" key="3">
    <source>
        <dbReference type="Proteomes" id="UP000746595"/>
    </source>
</evidence>
<keyword evidence="3" id="KW-1185">Reference proteome</keyword>
<dbReference type="Proteomes" id="UP000746595">
    <property type="component" value="Unassembled WGS sequence"/>
</dbReference>
<sequence>MLDEVPWQALGVLTPSSLLGLAIWLILTGRLVAKCLYDVMVKVKEPWRSAAETQKETNAVQARTIEKQTMVGESVIKVMGAVQQARDGDPV</sequence>
<dbReference type="EMBL" id="JAAWVT010000010">
    <property type="protein sequence ID" value="NKG22391.1"/>
    <property type="molecule type" value="Genomic_DNA"/>
</dbReference>
<protein>
    <submittedName>
        <fullName evidence="2">Uncharacterized protein</fullName>
    </submittedName>
</protein>
<reference evidence="2 3" key="1">
    <citation type="submission" date="2020-04" db="EMBL/GenBank/DDBJ databases">
        <title>Paeniglutamicibacter sp. ANT13_2, a novel actinomycete isolated from sediment in Antarctica.</title>
        <authorList>
            <person name="Sakdapetsiri C."/>
            <person name="Pinyakong O."/>
        </authorList>
    </citation>
    <scope>NUCLEOTIDE SEQUENCE [LARGE SCALE GENOMIC DNA]</scope>
    <source>
        <strain evidence="2 3">ANT13_2</strain>
    </source>
</reference>
<gene>
    <name evidence="2" type="ORF">HED64_16970</name>
</gene>
<proteinExistence type="predicted"/>
<keyword evidence="1" id="KW-0472">Membrane</keyword>
<evidence type="ECO:0000313" key="2">
    <source>
        <dbReference type="EMBL" id="NKG22391.1"/>
    </source>
</evidence>
<comment type="caution">
    <text evidence="2">The sequence shown here is derived from an EMBL/GenBank/DDBJ whole genome shotgun (WGS) entry which is preliminary data.</text>
</comment>
<organism evidence="2 3">
    <name type="scientific">Paeniglutamicibacter terrestris</name>
    <dbReference type="NCBI Taxonomy" id="2723403"/>
    <lineage>
        <taxon>Bacteria</taxon>
        <taxon>Bacillati</taxon>
        <taxon>Actinomycetota</taxon>
        <taxon>Actinomycetes</taxon>
        <taxon>Micrococcales</taxon>
        <taxon>Micrococcaceae</taxon>
        <taxon>Paeniglutamicibacter</taxon>
    </lineage>
</organism>
<name>A0ABX1G9Z0_9MICC</name>
<dbReference type="RefSeq" id="WP_168153157.1">
    <property type="nucleotide sequence ID" value="NZ_JAAWVT010000010.1"/>
</dbReference>
<keyword evidence="1" id="KW-1133">Transmembrane helix</keyword>
<feature type="transmembrane region" description="Helical" evidence="1">
    <location>
        <begin position="6"/>
        <end position="27"/>
    </location>
</feature>
<evidence type="ECO:0000256" key="1">
    <source>
        <dbReference type="SAM" id="Phobius"/>
    </source>
</evidence>
<keyword evidence="1" id="KW-0812">Transmembrane</keyword>
<accession>A0ABX1G9Z0</accession>